<name>A0A5B7EPG5_PORTR</name>
<dbReference type="EMBL" id="VSRR010003181">
    <property type="protein sequence ID" value="MPC35029.1"/>
    <property type="molecule type" value="Genomic_DNA"/>
</dbReference>
<keyword evidence="2" id="KW-1185">Reference proteome</keyword>
<organism evidence="1 2">
    <name type="scientific">Portunus trituberculatus</name>
    <name type="common">Swimming crab</name>
    <name type="synonym">Neptunus trituberculatus</name>
    <dbReference type="NCBI Taxonomy" id="210409"/>
    <lineage>
        <taxon>Eukaryota</taxon>
        <taxon>Metazoa</taxon>
        <taxon>Ecdysozoa</taxon>
        <taxon>Arthropoda</taxon>
        <taxon>Crustacea</taxon>
        <taxon>Multicrustacea</taxon>
        <taxon>Malacostraca</taxon>
        <taxon>Eumalacostraca</taxon>
        <taxon>Eucarida</taxon>
        <taxon>Decapoda</taxon>
        <taxon>Pleocyemata</taxon>
        <taxon>Brachyura</taxon>
        <taxon>Eubrachyura</taxon>
        <taxon>Portunoidea</taxon>
        <taxon>Portunidae</taxon>
        <taxon>Portuninae</taxon>
        <taxon>Portunus</taxon>
    </lineage>
</organism>
<sequence length="31" mass="4000">MRWQWCHQDEIKEMFLARCHKSQGELEFERF</sequence>
<evidence type="ECO:0000313" key="2">
    <source>
        <dbReference type="Proteomes" id="UP000324222"/>
    </source>
</evidence>
<reference evidence="1 2" key="1">
    <citation type="submission" date="2019-05" db="EMBL/GenBank/DDBJ databases">
        <title>Another draft genome of Portunus trituberculatus and its Hox gene families provides insights of decapod evolution.</title>
        <authorList>
            <person name="Jeong J.-H."/>
            <person name="Song I."/>
            <person name="Kim S."/>
            <person name="Choi T."/>
            <person name="Kim D."/>
            <person name="Ryu S."/>
            <person name="Kim W."/>
        </authorList>
    </citation>
    <scope>NUCLEOTIDE SEQUENCE [LARGE SCALE GENOMIC DNA]</scope>
    <source>
        <tissue evidence="1">Muscle</tissue>
    </source>
</reference>
<proteinExistence type="predicted"/>
<comment type="caution">
    <text evidence="1">The sequence shown here is derived from an EMBL/GenBank/DDBJ whole genome shotgun (WGS) entry which is preliminary data.</text>
</comment>
<gene>
    <name evidence="1" type="ORF">E2C01_028438</name>
</gene>
<dbReference type="Proteomes" id="UP000324222">
    <property type="component" value="Unassembled WGS sequence"/>
</dbReference>
<accession>A0A5B7EPG5</accession>
<protein>
    <submittedName>
        <fullName evidence="1">Uncharacterized protein</fullName>
    </submittedName>
</protein>
<evidence type="ECO:0000313" key="1">
    <source>
        <dbReference type="EMBL" id="MPC35029.1"/>
    </source>
</evidence>
<dbReference type="AlphaFoldDB" id="A0A5B7EPG5"/>